<dbReference type="RefSeq" id="WP_188888072.1">
    <property type="nucleotide sequence ID" value="NZ_BMHY01000002.1"/>
</dbReference>
<dbReference type="AlphaFoldDB" id="A0A917GXP9"/>
<comment type="caution">
    <text evidence="1">The sequence shown here is derived from an EMBL/GenBank/DDBJ whole genome shotgun (WGS) entry which is preliminary data.</text>
</comment>
<gene>
    <name evidence="1" type="ORF">GCM10010918_12250</name>
</gene>
<protein>
    <submittedName>
        <fullName evidence="1">Uncharacterized protein</fullName>
    </submittedName>
</protein>
<dbReference type="EMBL" id="BMHY01000002">
    <property type="protein sequence ID" value="GGG60505.1"/>
    <property type="molecule type" value="Genomic_DNA"/>
</dbReference>
<dbReference type="Proteomes" id="UP000600247">
    <property type="component" value="Unassembled WGS sequence"/>
</dbReference>
<evidence type="ECO:0000313" key="1">
    <source>
        <dbReference type="EMBL" id="GGG60505.1"/>
    </source>
</evidence>
<keyword evidence="2" id="KW-1185">Reference proteome</keyword>
<accession>A0A917GXP9</accession>
<reference evidence="1 2" key="1">
    <citation type="journal article" date="2014" name="Int. J. Syst. Evol. Microbiol.">
        <title>Complete genome sequence of Corynebacterium casei LMG S-19264T (=DSM 44701T), isolated from a smear-ripened cheese.</title>
        <authorList>
            <consortium name="US DOE Joint Genome Institute (JGI-PGF)"/>
            <person name="Walter F."/>
            <person name="Albersmeier A."/>
            <person name="Kalinowski J."/>
            <person name="Ruckert C."/>
        </authorList>
    </citation>
    <scope>NUCLEOTIDE SEQUENCE [LARGE SCALE GENOMIC DNA]</scope>
    <source>
        <strain evidence="1 2">CGMCC 1.15286</strain>
    </source>
</reference>
<sequence length="127" mass="15182">MAKLELYYENKGIKRIPTCLLLKTESKEIDSTTNCLYFNYSEFELKHISNLKEDSKRITVEPEDIKNYRWDSGYLALSIPRIWGRLNSIMLKEKKTVLRLYEPTEFLLKIDDVNVVCNKEEREWLNI</sequence>
<name>A0A917GXP9_9BACL</name>
<proteinExistence type="predicted"/>
<organism evidence="1 2">
    <name type="scientific">Paenibacillus radicis</name>
    <name type="common">ex Gao et al. 2016</name>
    <dbReference type="NCBI Taxonomy" id="1737354"/>
    <lineage>
        <taxon>Bacteria</taxon>
        <taxon>Bacillati</taxon>
        <taxon>Bacillota</taxon>
        <taxon>Bacilli</taxon>
        <taxon>Bacillales</taxon>
        <taxon>Paenibacillaceae</taxon>
        <taxon>Paenibacillus</taxon>
    </lineage>
</organism>
<evidence type="ECO:0000313" key="2">
    <source>
        <dbReference type="Proteomes" id="UP000600247"/>
    </source>
</evidence>